<keyword evidence="5 7" id="KW-1133">Transmembrane helix</keyword>
<dbReference type="InterPro" id="IPR011701">
    <property type="entry name" value="MFS"/>
</dbReference>
<comment type="subcellular location">
    <subcellularLocation>
        <location evidence="1">Cell membrane</location>
        <topology evidence="1">Multi-pass membrane protein</topology>
    </subcellularLocation>
</comment>
<feature type="transmembrane region" description="Helical" evidence="7">
    <location>
        <begin position="324"/>
        <end position="344"/>
    </location>
</feature>
<dbReference type="InterPro" id="IPR001958">
    <property type="entry name" value="Tet-R_TetA/multi-R_MdtG-like"/>
</dbReference>
<dbReference type="Gene3D" id="1.20.1250.20">
    <property type="entry name" value="MFS general substrate transporter like domains"/>
    <property type="match status" value="2"/>
</dbReference>
<keyword evidence="3" id="KW-1003">Cell membrane</keyword>
<evidence type="ECO:0000313" key="10">
    <source>
        <dbReference type="Proteomes" id="UP001325479"/>
    </source>
</evidence>
<feature type="transmembrane region" description="Helical" evidence="7">
    <location>
        <begin position="80"/>
        <end position="102"/>
    </location>
</feature>
<dbReference type="PANTHER" id="PTHR43414:SF6">
    <property type="entry name" value="MULTIDRUG RESISTANCE PROTEIN MDTG"/>
    <property type="match status" value="1"/>
</dbReference>
<feature type="transmembrane region" description="Helical" evidence="7">
    <location>
        <begin position="44"/>
        <end position="68"/>
    </location>
</feature>
<accession>A0ABZ0WKX3</accession>
<feature type="domain" description="Major facilitator superfamily (MFS) profile" evidence="8">
    <location>
        <begin position="43"/>
        <end position="436"/>
    </location>
</feature>
<keyword evidence="2" id="KW-0813">Transport</keyword>
<feature type="transmembrane region" description="Helical" evidence="7">
    <location>
        <begin position="252"/>
        <end position="272"/>
    </location>
</feature>
<dbReference type="PROSITE" id="PS50850">
    <property type="entry name" value="MFS"/>
    <property type="match status" value="1"/>
</dbReference>
<sequence length="436" mass="45196">MSGLTDMEGTVEESGTAADVTAAARATALRSYAGRNERYWRRNLAVCVFGSFTTLVSLSMLLPFLPLYVRQLGVSSQAAVIQWSGVAFGATFLGTAITSPLWGRLADRYGRKPMLVRAAIGMAVVMSLIGVAHTVHQLVALRLAAGLVGGYASASTVMVGTQAPRERAGWALGVLSTGALAGNLIGPLVGGLLPGWIGIRGTFFAGGAMIAVAALLTLFVVKEDFHRGDAGARAGSRSAAAGHDGARLPQRAHYAVIAALLVTAMMVLLANMSIEPIITVYIGGLGVAADRLARVAGVVMACSALGSMLTAARLGALADRIGSWNVIIGCLVATALVMIPQAFVTEWWQLAGLRVLMGMTLAGLLPAIAKLARHAVDERSTGQMLGYLQSAQFSGQVAGPLMGGQIGVLFGLHAVFFVTGSLLMLCAGLAHWARRA</sequence>
<evidence type="ECO:0000256" key="7">
    <source>
        <dbReference type="SAM" id="Phobius"/>
    </source>
</evidence>
<evidence type="ECO:0000256" key="4">
    <source>
        <dbReference type="ARBA" id="ARBA00022692"/>
    </source>
</evidence>
<evidence type="ECO:0000256" key="6">
    <source>
        <dbReference type="ARBA" id="ARBA00023136"/>
    </source>
</evidence>
<keyword evidence="4 7" id="KW-0812">Transmembrane</keyword>
<feature type="transmembrane region" description="Helical" evidence="7">
    <location>
        <begin position="139"/>
        <end position="159"/>
    </location>
</feature>
<feature type="transmembrane region" description="Helical" evidence="7">
    <location>
        <begin position="292"/>
        <end position="312"/>
    </location>
</feature>
<evidence type="ECO:0000313" key="9">
    <source>
        <dbReference type="EMBL" id="WQD77994.1"/>
    </source>
</evidence>
<feature type="transmembrane region" description="Helical" evidence="7">
    <location>
        <begin position="203"/>
        <end position="221"/>
    </location>
</feature>
<evidence type="ECO:0000256" key="1">
    <source>
        <dbReference type="ARBA" id="ARBA00004651"/>
    </source>
</evidence>
<dbReference type="RefSeq" id="WP_114811351.1">
    <property type="nucleotide sequence ID" value="NZ_CP139965.1"/>
</dbReference>
<keyword evidence="10" id="KW-1185">Reference proteome</keyword>
<dbReference type="PRINTS" id="PR01035">
    <property type="entry name" value="TCRTETA"/>
</dbReference>
<proteinExistence type="predicted"/>
<feature type="transmembrane region" description="Helical" evidence="7">
    <location>
        <begin position="114"/>
        <end position="133"/>
    </location>
</feature>
<evidence type="ECO:0000256" key="5">
    <source>
        <dbReference type="ARBA" id="ARBA00022989"/>
    </source>
</evidence>
<organism evidence="9 10">
    <name type="scientific">Paraburkholderia kururiensis</name>
    <dbReference type="NCBI Taxonomy" id="984307"/>
    <lineage>
        <taxon>Bacteria</taxon>
        <taxon>Pseudomonadati</taxon>
        <taxon>Pseudomonadota</taxon>
        <taxon>Betaproteobacteria</taxon>
        <taxon>Burkholderiales</taxon>
        <taxon>Burkholderiaceae</taxon>
        <taxon>Paraburkholderia</taxon>
    </lineage>
</organism>
<dbReference type="Proteomes" id="UP001325479">
    <property type="component" value="Chromosome"/>
</dbReference>
<dbReference type="InterPro" id="IPR020846">
    <property type="entry name" value="MFS_dom"/>
</dbReference>
<dbReference type="SUPFAM" id="SSF103473">
    <property type="entry name" value="MFS general substrate transporter"/>
    <property type="match status" value="1"/>
</dbReference>
<protein>
    <submittedName>
        <fullName evidence="9">MFS transporter</fullName>
    </submittedName>
</protein>
<keyword evidence="6 7" id="KW-0472">Membrane</keyword>
<dbReference type="PANTHER" id="PTHR43414">
    <property type="entry name" value="MULTIDRUG RESISTANCE PROTEIN MDTG"/>
    <property type="match status" value="1"/>
</dbReference>
<reference evidence="9 10" key="1">
    <citation type="submission" date="2023-12" db="EMBL/GenBank/DDBJ databases">
        <title>Genome sequencing and assembly of bacterial species from a model synthetic community.</title>
        <authorList>
            <person name="Hogle S.L."/>
        </authorList>
    </citation>
    <scope>NUCLEOTIDE SEQUENCE [LARGE SCALE GENOMIC DNA]</scope>
    <source>
        <strain evidence="9 10">HAMBI 2494</strain>
    </source>
</reference>
<feature type="transmembrane region" description="Helical" evidence="7">
    <location>
        <begin position="408"/>
        <end position="433"/>
    </location>
</feature>
<dbReference type="InterPro" id="IPR036259">
    <property type="entry name" value="MFS_trans_sf"/>
</dbReference>
<dbReference type="Pfam" id="PF07690">
    <property type="entry name" value="MFS_1"/>
    <property type="match status" value="1"/>
</dbReference>
<name>A0ABZ0WKX3_9BURK</name>
<gene>
    <name evidence="9" type="ORF">U0042_28930</name>
</gene>
<feature type="transmembrane region" description="Helical" evidence="7">
    <location>
        <begin position="171"/>
        <end position="197"/>
    </location>
</feature>
<evidence type="ECO:0000256" key="3">
    <source>
        <dbReference type="ARBA" id="ARBA00022475"/>
    </source>
</evidence>
<evidence type="ECO:0000256" key="2">
    <source>
        <dbReference type="ARBA" id="ARBA00022448"/>
    </source>
</evidence>
<evidence type="ECO:0000259" key="8">
    <source>
        <dbReference type="PROSITE" id="PS50850"/>
    </source>
</evidence>
<dbReference type="EMBL" id="CP139965">
    <property type="protein sequence ID" value="WQD77994.1"/>
    <property type="molecule type" value="Genomic_DNA"/>
</dbReference>